<feature type="transmembrane region" description="Helical" evidence="1">
    <location>
        <begin position="7"/>
        <end position="27"/>
    </location>
</feature>
<evidence type="ECO:0000256" key="1">
    <source>
        <dbReference type="SAM" id="Phobius"/>
    </source>
</evidence>
<proteinExistence type="predicted"/>
<evidence type="ECO:0000313" key="3">
    <source>
        <dbReference type="Proteomes" id="UP000536262"/>
    </source>
</evidence>
<protein>
    <submittedName>
        <fullName evidence="2">Uncharacterized protein</fullName>
    </submittedName>
</protein>
<dbReference type="Proteomes" id="UP000536262">
    <property type="component" value="Unassembled WGS sequence"/>
</dbReference>
<gene>
    <name evidence="2" type="ORF">GGR00_004768</name>
</gene>
<name>A0A7X0FC34_9HYPH</name>
<comment type="caution">
    <text evidence="2">The sequence shown here is derived from an EMBL/GenBank/DDBJ whole genome shotgun (WGS) entry which is preliminary data.</text>
</comment>
<keyword evidence="3" id="KW-1185">Reference proteome</keyword>
<evidence type="ECO:0000313" key="2">
    <source>
        <dbReference type="EMBL" id="MBB6356950.1"/>
    </source>
</evidence>
<reference evidence="2 3" key="1">
    <citation type="submission" date="2020-08" db="EMBL/GenBank/DDBJ databases">
        <title>Genomic Encyclopedia of Type Strains, Phase IV (KMG-IV): sequencing the most valuable type-strain genomes for metagenomic binning, comparative biology and taxonomic classification.</title>
        <authorList>
            <person name="Goeker M."/>
        </authorList>
    </citation>
    <scope>NUCLEOTIDE SEQUENCE [LARGE SCALE GENOMIC DNA]</scope>
    <source>
        <strain evidence="2 3">DSM 7051</strain>
    </source>
</reference>
<keyword evidence="1" id="KW-1133">Transmembrane helix</keyword>
<organism evidence="2 3">
    <name type="scientific">Aminobacter aganoensis</name>
    <dbReference type="NCBI Taxonomy" id="83264"/>
    <lineage>
        <taxon>Bacteria</taxon>
        <taxon>Pseudomonadati</taxon>
        <taxon>Pseudomonadota</taxon>
        <taxon>Alphaproteobacteria</taxon>
        <taxon>Hyphomicrobiales</taxon>
        <taxon>Phyllobacteriaceae</taxon>
        <taxon>Aminobacter</taxon>
    </lineage>
</organism>
<accession>A0A7X0FC34</accession>
<dbReference type="EMBL" id="JACHOU010000018">
    <property type="protein sequence ID" value="MBB6356950.1"/>
    <property type="molecule type" value="Genomic_DNA"/>
</dbReference>
<keyword evidence="1" id="KW-0472">Membrane</keyword>
<sequence length="44" mass="5076">MDEKPDLLTLVSYVIAAAILLPVGWWLKEQQLFGFGAWVVSWFH</sequence>
<dbReference type="RefSeq" id="WP_281389297.1">
    <property type="nucleotide sequence ID" value="NZ_BAABEG010000001.1"/>
</dbReference>
<dbReference type="AlphaFoldDB" id="A0A7X0FC34"/>
<keyword evidence="1" id="KW-0812">Transmembrane</keyword>